<sequence length="199" mass="22738">MNNRQLAALETKKNLLAAAKKIIREKGLVNTSVAEIAKAAGVANGTFYTYFKRKEDIVYELGLEIYEELIERAKNYEGTFLERLTFFMTSFSADIEKSSLKLCQEWVRNTVNPNLVENPEHRNKIYMDINTVKSLLEGGVARGELKADTPVDVLAHTIIDILYGQMLCWNMTDGAYSFKERTKEFCNIFLKSLMTPYIV</sequence>
<reference evidence="4" key="1">
    <citation type="submission" date="2019-11" db="EMBL/GenBank/DDBJ databases">
        <authorList>
            <person name="Feng L."/>
        </authorList>
    </citation>
    <scope>NUCLEOTIDE SEQUENCE</scope>
    <source>
        <strain evidence="4">VrattiLFYP33</strain>
    </source>
</reference>
<dbReference type="InterPro" id="IPR009057">
    <property type="entry name" value="Homeodomain-like_sf"/>
</dbReference>
<name>A0A6N3EA63_9FIRM</name>
<dbReference type="Pfam" id="PF00440">
    <property type="entry name" value="TetR_N"/>
    <property type="match status" value="1"/>
</dbReference>
<evidence type="ECO:0000259" key="3">
    <source>
        <dbReference type="PROSITE" id="PS50977"/>
    </source>
</evidence>
<dbReference type="PANTHER" id="PTHR43479">
    <property type="entry name" value="ACREF/ENVCD OPERON REPRESSOR-RELATED"/>
    <property type="match status" value="1"/>
</dbReference>
<dbReference type="Gene3D" id="1.10.10.60">
    <property type="entry name" value="Homeodomain-like"/>
    <property type="match status" value="1"/>
</dbReference>
<proteinExistence type="predicted"/>
<dbReference type="PRINTS" id="PR00455">
    <property type="entry name" value="HTHTETR"/>
</dbReference>
<dbReference type="InterPro" id="IPR036271">
    <property type="entry name" value="Tet_transcr_reg_TetR-rel_C_sf"/>
</dbReference>
<evidence type="ECO:0000313" key="4">
    <source>
        <dbReference type="EMBL" id="VYU35353.1"/>
    </source>
</evidence>
<evidence type="ECO:0000256" key="1">
    <source>
        <dbReference type="ARBA" id="ARBA00023125"/>
    </source>
</evidence>
<keyword evidence="1 2" id="KW-0238">DNA-binding</keyword>
<dbReference type="InterPro" id="IPR050624">
    <property type="entry name" value="HTH-type_Tx_Regulator"/>
</dbReference>
<accession>A0A6N3EA63</accession>
<dbReference type="SUPFAM" id="SSF48498">
    <property type="entry name" value="Tetracyclin repressor-like, C-terminal domain"/>
    <property type="match status" value="1"/>
</dbReference>
<evidence type="ECO:0000256" key="2">
    <source>
        <dbReference type="PROSITE-ProRule" id="PRU00335"/>
    </source>
</evidence>
<dbReference type="PANTHER" id="PTHR43479:SF11">
    <property type="entry name" value="ACREF_ENVCD OPERON REPRESSOR-RELATED"/>
    <property type="match status" value="1"/>
</dbReference>
<organism evidence="4">
    <name type="scientific">Veillonella ratti</name>
    <dbReference type="NCBI Taxonomy" id="103892"/>
    <lineage>
        <taxon>Bacteria</taxon>
        <taxon>Bacillati</taxon>
        <taxon>Bacillota</taxon>
        <taxon>Negativicutes</taxon>
        <taxon>Veillonellales</taxon>
        <taxon>Veillonellaceae</taxon>
        <taxon>Veillonella</taxon>
    </lineage>
</organism>
<dbReference type="EMBL" id="CACRUX010000066">
    <property type="protein sequence ID" value="VYU35353.1"/>
    <property type="molecule type" value="Genomic_DNA"/>
</dbReference>
<dbReference type="GO" id="GO:0003677">
    <property type="term" value="F:DNA binding"/>
    <property type="evidence" value="ECO:0007669"/>
    <property type="project" value="UniProtKB-UniRule"/>
</dbReference>
<feature type="DNA-binding region" description="H-T-H motif" evidence="2">
    <location>
        <begin position="32"/>
        <end position="51"/>
    </location>
</feature>
<dbReference type="SUPFAM" id="SSF46689">
    <property type="entry name" value="Homeodomain-like"/>
    <property type="match status" value="1"/>
</dbReference>
<protein>
    <submittedName>
        <fullName evidence="4">Fatty acid metabolism regulator protein</fullName>
    </submittedName>
</protein>
<gene>
    <name evidence="4" type="primary">fadR</name>
    <name evidence="4" type="ORF">VRLFYP33_01815</name>
</gene>
<feature type="domain" description="HTH tetR-type" evidence="3">
    <location>
        <begin position="9"/>
        <end position="69"/>
    </location>
</feature>
<dbReference type="PROSITE" id="PS50977">
    <property type="entry name" value="HTH_TETR_2"/>
    <property type="match status" value="1"/>
</dbReference>
<dbReference type="AlphaFoldDB" id="A0A6N3EA63"/>
<dbReference type="InterPro" id="IPR001647">
    <property type="entry name" value="HTH_TetR"/>
</dbReference>
<dbReference type="RefSeq" id="WP_021842547.1">
    <property type="nucleotide sequence ID" value="NZ_JBDGEF010000007.1"/>
</dbReference>
<dbReference type="Gene3D" id="1.10.357.10">
    <property type="entry name" value="Tetracycline Repressor, domain 2"/>
    <property type="match status" value="1"/>
</dbReference>